<dbReference type="SMART" id="SM00974">
    <property type="entry name" value="T5orf172"/>
    <property type="match status" value="1"/>
</dbReference>
<evidence type="ECO:0000313" key="4">
    <source>
        <dbReference type="Proteomes" id="UP000001294"/>
    </source>
</evidence>
<reference evidence="4" key="1">
    <citation type="journal article" date="2015" name="Genome Announc.">
        <title>Genome sequence of the AIDS-associated pathogen Penicillium marneffei (ATCC18224) and its near taxonomic relative Talaromyces stipitatus (ATCC10500).</title>
        <authorList>
            <person name="Nierman W.C."/>
            <person name="Fedorova-Abrams N.D."/>
            <person name="Andrianopoulos A."/>
        </authorList>
    </citation>
    <scope>NUCLEOTIDE SEQUENCE [LARGE SCALE GENOMIC DNA]</scope>
    <source>
        <strain evidence="4">ATCC 18224 / CBS 334.59 / QM 7333</strain>
    </source>
</reference>
<sequence length="670" mass="75101">MAQSDGESGRNSPDYPSQIIGATLNGGSSESRRRSGSNDSEVSTPSLADEIFSPSASIVTDITEDYGWETPSTIHDDNIIGSPQNETQDELQGTKDPSKQDEEFDTHSPSPASRRTRSAARHKFQARNLSLESVNTSAVLLGKRKEVSDSPVDSDALVSDQIWEGSITVSKPTTPKRLRQIKFWTPELNGHIDLNFRTNPACLIRAIRVSDVGRAIKSTSNTRVSCTEKLDVNQSPPPSASQSIPDITISLPAEHRPDHKEGDADTLPCKSLLLGDDTIQHVLSLLSAQAFSASSPKEQKSREASLSKITPIEIRERLENDIHHCLASTTQGRRCKRTSESDSSQIIRSLDSITKIKCSQVPEYLNDLISTAFCSTTHQRVARKELGNWMVDIEKLCEVPIAVKKTTTSVSRDHRLLALANWIDLLSGGKGLQSMVQPKVEDRNHPGVTSEGCRSLQYFKPYITKKLKNVSVPEALERLLMEPIRKKTEIEGVGIIYVYWQPSNFGHLKIGCTTLDLQKRMKAWSNQCNKSMELYFPNPNDAQELVPVSHIYRVEKLVHMELKNLRRIEQSCPGCRQNHREWFEVSLDLAVEVVRKWMAWMRESPYEKRPGSSDELVLKAEQRRKLKALCEPITGVSVTAQAMEKAWSKTPRQARRLSTGRLPRMRSQSM</sequence>
<dbReference type="InterPro" id="IPR053006">
    <property type="entry name" value="Meiosis_regulatory"/>
</dbReference>
<feature type="region of interest" description="Disordered" evidence="1">
    <location>
        <begin position="1"/>
        <end position="125"/>
    </location>
</feature>
<feature type="compositionally biased region" description="Polar residues" evidence="1">
    <location>
        <begin position="1"/>
        <end position="15"/>
    </location>
</feature>
<evidence type="ECO:0000259" key="2">
    <source>
        <dbReference type="SMART" id="SM00974"/>
    </source>
</evidence>
<feature type="region of interest" description="Disordered" evidence="1">
    <location>
        <begin position="647"/>
        <end position="670"/>
    </location>
</feature>
<dbReference type="VEuPathDB" id="FungiDB:PMAA_040120"/>
<dbReference type="EMBL" id="DS995904">
    <property type="protein sequence ID" value="EEA20151.1"/>
    <property type="molecule type" value="Genomic_DNA"/>
</dbReference>
<dbReference type="HOGENOM" id="CLU_409976_0_0_1"/>
<dbReference type="Pfam" id="PF10544">
    <property type="entry name" value="T5orf172"/>
    <property type="match status" value="1"/>
</dbReference>
<feature type="compositionally biased region" description="Basic and acidic residues" evidence="1">
    <location>
        <begin position="92"/>
        <end position="101"/>
    </location>
</feature>
<gene>
    <name evidence="3" type="ORF">PMAA_040120</name>
</gene>
<feature type="compositionally biased region" description="Basic residues" evidence="1">
    <location>
        <begin position="114"/>
        <end position="125"/>
    </location>
</feature>
<accession>B6QQ35</accession>
<evidence type="ECO:0000256" key="1">
    <source>
        <dbReference type="SAM" id="MobiDB-lite"/>
    </source>
</evidence>
<proteinExistence type="predicted"/>
<dbReference type="STRING" id="441960.B6QQ35"/>
<organism evidence="3 4">
    <name type="scientific">Talaromyces marneffei (strain ATCC 18224 / CBS 334.59 / QM 7333)</name>
    <name type="common">Penicillium marneffei</name>
    <dbReference type="NCBI Taxonomy" id="441960"/>
    <lineage>
        <taxon>Eukaryota</taxon>
        <taxon>Fungi</taxon>
        <taxon>Dikarya</taxon>
        <taxon>Ascomycota</taxon>
        <taxon>Pezizomycotina</taxon>
        <taxon>Eurotiomycetes</taxon>
        <taxon>Eurotiomycetidae</taxon>
        <taxon>Eurotiales</taxon>
        <taxon>Trichocomaceae</taxon>
        <taxon>Talaromyces</taxon>
        <taxon>Talaromyces sect. Talaromyces</taxon>
    </lineage>
</organism>
<dbReference type="PANTHER" id="PTHR28094:SF1">
    <property type="entry name" value="MEIOTICALLY UP-REGULATED GENE 113 PROTEIN"/>
    <property type="match status" value="1"/>
</dbReference>
<evidence type="ECO:0000313" key="3">
    <source>
        <dbReference type="EMBL" id="EEA20151.1"/>
    </source>
</evidence>
<dbReference type="AlphaFoldDB" id="B6QQ35"/>
<feature type="domain" description="Bacteriophage T5 Orf172 DNA-binding" evidence="2">
    <location>
        <begin position="502"/>
        <end position="597"/>
    </location>
</feature>
<keyword evidence="4" id="KW-1185">Reference proteome</keyword>
<protein>
    <recommendedName>
        <fullName evidence="2">Bacteriophage T5 Orf172 DNA-binding domain-containing protein</fullName>
    </recommendedName>
</protein>
<dbReference type="OrthoDB" id="4224510at2759"/>
<name>B6QQ35_TALMQ</name>
<dbReference type="InterPro" id="IPR018306">
    <property type="entry name" value="Phage_T5_Orf172_DNA-bd"/>
</dbReference>
<dbReference type="PhylomeDB" id="B6QQ35"/>
<dbReference type="Proteomes" id="UP000001294">
    <property type="component" value="Unassembled WGS sequence"/>
</dbReference>
<dbReference type="PANTHER" id="PTHR28094">
    <property type="entry name" value="MEIOTICALLY UP-REGULATED GENE 113 PROTEIN"/>
    <property type="match status" value="1"/>
</dbReference>